<accession>A0A1S8D113</accession>
<evidence type="ECO:0000313" key="3">
    <source>
        <dbReference type="EMBL" id="ONH81992.1"/>
    </source>
</evidence>
<organism evidence="3 4">
    <name type="scientific">Roseomonas mucosa</name>
    <dbReference type="NCBI Taxonomy" id="207340"/>
    <lineage>
        <taxon>Bacteria</taxon>
        <taxon>Pseudomonadati</taxon>
        <taxon>Pseudomonadota</taxon>
        <taxon>Alphaproteobacteria</taxon>
        <taxon>Acetobacterales</taxon>
        <taxon>Roseomonadaceae</taxon>
        <taxon>Roseomonas</taxon>
    </lineage>
</organism>
<feature type="region of interest" description="Disordered" evidence="1">
    <location>
        <begin position="899"/>
        <end position="920"/>
    </location>
</feature>
<feature type="compositionally biased region" description="Basic and acidic residues" evidence="1">
    <location>
        <begin position="899"/>
        <end position="909"/>
    </location>
</feature>
<protein>
    <recommendedName>
        <fullName evidence="2">Phage tail lysozyme domain-containing protein</fullName>
    </recommendedName>
</protein>
<dbReference type="RefSeq" id="WP_058389620.1">
    <property type="nucleotide sequence ID" value="NZ_LLWF02000078.1"/>
</dbReference>
<dbReference type="AlphaFoldDB" id="A0A1S8D113"/>
<evidence type="ECO:0000259" key="2">
    <source>
        <dbReference type="Pfam" id="PF18013"/>
    </source>
</evidence>
<dbReference type="STRING" id="207340.APZ41_016875"/>
<dbReference type="Pfam" id="PF18013">
    <property type="entry name" value="Phage_lysozyme2"/>
    <property type="match status" value="1"/>
</dbReference>
<reference evidence="3" key="1">
    <citation type="submission" date="2016-12" db="EMBL/GenBank/DDBJ databases">
        <title>Draft genome sequence of Roseomonas mucosa strain AU37, isolated from a peripheral intravenous catheter.</title>
        <authorList>
            <person name="Choudhury M.A."/>
            <person name="Sidjabat H.E."/>
            <person name="Wailan A.M."/>
            <person name="Zhang L."/>
            <person name="Marsh N.M."/>
            <person name="Rickard C.M."/>
            <person name="Davies M."/>
            <person name="Mcmillan D.J."/>
        </authorList>
    </citation>
    <scope>NUCLEOTIDE SEQUENCE [LARGE SCALE GENOMIC DNA]</scope>
    <source>
        <strain evidence="3">AU37</strain>
    </source>
</reference>
<gene>
    <name evidence="3" type="ORF">APZ41_016875</name>
</gene>
<dbReference type="EMBL" id="LLWF02000078">
    <property type="protein sequence ID" value="ONH81992.1"/>
    <property type="molecule type" value="Genomic_DNA"/>
</dbReference>
<evidence type="ECO:0000256" key="1">
    <source>
        <dbReference type="SAM" id="MobiDB-lite"/>
    </source>
</evidence>
<sequence>MSGRLPTYERRLTVQPAGVVQTPVANDGQAALAQGLNSASDSFGALAREITRDSALEQREAEKVAGYKAEEEGRTVAFRDQNGNYVPIAQGDPLTMPGRVKNAAVQSRVLSDAEIQADEHFQQLSKSETGMDPAAFKAASDGYAKTRVDALRQTMPWLAEAAETVIRRRQVAYQGGVIGAAWNKERSLQASSWGTTLDMYRGDVRALVDAGITEGPQLEQAKQAFANHLRDGLATQNIDEAGARVIADTLTNEVRAIPIARQAETVARTQGPVAARRWLDETLSHPDMAALGLPAMNAARAEGNRRISLAEQDRSLEQQQARSTAGTLMGNIRSGVNVPADRIEAEATRADRVGLPDQAQKLRALNTIQGEAGSLRAMALPDLMQAGVAAKAGNPDDPVSGMRAELVAGLVQDRIAALKADPVGFARQQPQVQAALTRVQAGDGTMADVVRAQDAVLAANGVDPVGHRIVPQAEIAQLKDAVTNLPVTGDPAKGTPGAADMLKSMFDRYGPENRFRVWNDLRGAGLPPTLRPAALLMAGQDPNTLRVFLEATRLGPEAMAKAIGDDGAKQVRAKVESELATLRQTVSGNGQDLALVMDATDAATTVALFHASSGATAAAAAQRAVQDVVGGALRVVDEDLGKFRVPRGVDFDAPAFRNVMGRLLGRGSTNSEGMGDLLPGVSLTDPNASRDAAERFANIRFRIPPRAVSPGLTDQQQQEAYRSSLQSFGRFRTAPDGGGVWLQDSAGRPVLTEDGQPYGIRFGEEKSPEGPAALRPRQVSSAVQDQRERQAIAFFQGQGWTPEQAAGLAAQFAHESGYDPGAVGDGGLAVGSLQWHPDRRQALARAGYRVEGASFEDQLRAAQYELTQGGEKAAGDAIRGARTAEDAARIASTRWVRPKDTATNERERAATATRLRGRIG</sequence>
<dbReference type="Gene3D" id="1.10.530.10">
    <property type="match status" value="1"/>
</dbReference>
<evidence type="ECO:0000313" key="4">
    <source>
        <dbReference type="Proteomes" id="UP000054844"/>
    </source>
</evidence>
<comment type="caution">
    <text evidence="3">The sequence shown here is derived from an EMBL/GenBank/DDBJ whole genome shotgun (WGS) entry which is preliminary data.</text>
</comment>
<dbReference type="Proteomes" id="UP000054844">
    <property type="component" value="Unassembled WGS sequence"/>
</dbReference>
<proteinExistence type="predicted"/>
<keyword evidence="4" id="KW-1185">Reference proteome</keyword>
<feature type="domain" description="Phage tail lysozyme" evidence="2">
    <location>
        <begin position="787"/>
        <end position="914"/>
    </location>
</feature>
<dbReference type="InterPro" id="IPR041219">
    <property type="entry name" value="Phage_lysozyme2"/>
</dbReference>
<name>A0A1S8D113_9PROT</name>